<protein>
    <submittedName>
        <fullName evidence="1">Uncharacterized protein</fullName>
    </submittedName>
</protein>
<accession>A0A843WQ47</accession>
<organism evidence="1 2">
    <name type="scientific">Colocasia esculenta</name>
    <name type="common">Wild taro</name>
    <name type="synonym">Arum esculentum</name>
    <dbReference type="NCBI Taxonomy" id="4460"/>
    <lineage>
        <taxon>Eukaryota</taxon>
        <taxon>Viridiplantae</taxon>
        <taxon>Streptophyta</taxon>
        <taxon>Embryophyta</taxon>
        <taxon>Tracheophyta</taxon>
        <taxon>Spermatophyta</taxon>
        <taxon>Magnoliopsida</taxon>
        <taxon>Liliopsida</taxon>
        <taxon>Araceae</taxon>
        <taxon>Aroideae</taxon>
        <taxon>Colocasieae</taxon>
        <taxon>Colocasia</taxon>
    </lineage>
</organism>
<dbReference type="Proteomes" id="UP000652761">
    <property type="component" value="Unassembled WGS sequence"/>
</dbReference>
<evidence type="ECO:0000313" key="1">
    <source>
        <dbReference type="EMBL" id="MQM06585.1"/>
    </source>
</evidence>
<sequence>MVSPLSVHHPRGGSENTDFVSYVHLLTTEDQITLVHTTWSTTTPTSLSATTQRNPGDRHDNLLHKPLVNSANSQALEHDGSSTRPQRLQLRALWLQTRVHNMQNLWTTKDPSETSQQRQGACREEETGVYVLGLYLERYTAVSLFFLFPHVRF</sequence>
<reference evidence="1" key="1">
    <citation type="submission" date="2017-07" db="EMBL/GenBank/DDBJ databases">
        <title>Taro Niue Genome Assembly and Annotation.</title>
        <authorList>
            <person name="Atibalentja N."/>
            <person name="Keating K."/>
            <person name="Fields C.J."/>
        </authorList>
    </citation>
    <scope>NUCLEOTIDE SEQUENCE</scope>
    <source>
        <strain evidence="1">Niue_2</strain>
        <tissue evidence="1">Leaf</tissue>
    </source>
</reference>
<name>A0A843WQ47_COLES</name>
<dbReference type="AlphaFoldDB" id="A0A843WQ47"/>
<gene>
    <name evidence="1" type="ORF">Taro_039412</name>
</gene>
<proteinExistence type="predicted"/>
<comment type="caution">
    <text evidence="1">The sequence shown here is derived from an EMBL/GenBank/DDBJ whole genome shotgun (WGS) entry which is preliminary data.</text>
</comment>
<keyword evidence="2" id="KW-1185">Reference proteome</keyword>
<evidence type="ECO:0000313" key="2">
    <source>
        <dbReference type="Proteomes" id="UP000652761"/>
    </source>
</evidence>
<dbReference type="EMBL" id="NMUH01003664">
    <property type="protein sequence ID" value="MQM06585.1"/>
    <property type="molecule type" value="Genomic_DNA"/>
</dbReference>